<gene>
    <name evidence="1" type="ORF">ITJ86_14395</name>
</gene>
<protein>
    <submittedName>
        <fullName evidence="1">Uncharacterized protein</fullName>
    </submittedName>
</protein>
<evidence type="ECO:0000313" key="1">
    <source>
        <dbReference type="EMBL" id="MBF8151097.1"/>
    </source>
</evidence>
<sequence length="89" mass="10194">MSNKRDLKKDINYVLGDIIEAVYVWELTNTEKATKESEAIIDEAIGTFDSLIARVNDRSVENKKAHFKAINNDLETKGRDLIEKINKLK</sequence>
<comment type="caution">
    <text evidence="1">The sequence shown here is derived from an EMBL/GenBank/DDBJ whole genome shotgun (WGS) entry which is preliminary data.</text>
</comment>
<name>A0ABS0EL47_9FLAO</name>
<dbReference type="Proteomes" id="UP000611215">
    <property type="component" value="Unassembled WGS sequence"/>
</dbReference>
<proteinExistence type="predicted"/>
<dbReference type="RefSeq" id="WP_195872356.1">
    <property type="nucleotide sequence ID" value="NZ_JADOET010000015.1"/>
</dbReference>
<dbReference type="EMBL" id="JADOET010000015">
    <property type="protein sequence ID" value="MBF8151097.1"/>
    <property type="molecule type" value="Genomic_DNA"/>
</dbReference>
<reference evidence="1 2" key="1">
    <citation type="submission" date="2020-11" db="EMBL/GenBank/DDBJ databases">
        <title>Winogradskyella marina sp. nov., isolated from marine sediment.</title>
        <authorList>
            <person name="Bo J."/>
            <person name="Wang S."/>
            <person name="Song X."/>
            <person name="Du Z."/>
        </authorList>
    </citation>
    <scope>NUCLEOTIDE SEQUENCE [LARGE SCALE GENOMIC DNA]</scope>
    <source>
        <strain evidence="1 2">F6397</strain>
    </source>
</reference>
<keyword evidence="2" id="KW-1185">Reference proteome</keyword>
<accession>A0ABS0EL47</accession>
<organism evidence="1 2">
    <name type="scientific">Winogradskyella marina</name>
    <dbReference type="NCBI Taxonomy" id="2785530"/>
    <lineage>
        <taxon>Bacteria</taxon>
        <taxon>Pseudomonadati</taxon>
        <taxon>Bacteroidota</taxon>
        <taxon>Flavobacteriia</taxon>
        <taxon>Flavobacteriales</taxon>
        <taxon>Flavobacteriaceae</taxon>
        <taxon>Winogradskyella</taxon>
    </lineage>
</organism>
<evidence type="ECO:0000313" key="2">
    <source>
        <dbReference type="Proteomes" id="UP000611215"/>
    </source>
</evidence>